<evidence type="ECO:0000256" key="1">
    <source>
        <dbReference type="ARBA" id="ARBA00007074"/>
    </source>
</evidence>
<keyword evidence="5" id="KW-0378">Hydrolase</keyword>
<protein>
    <submittedName>
        <fullName evidence="9">LysM peptidoglycan-binding domain-containing protein</fullName>
    </submittedName>
</protein>
<dbReference type="InterPro" id="IPR052196">
    <property type="entry name" value="Bact_Kbp"/>
</dbReference>
<feature type="region of interest" description="Disordered" evidence="7">
    <location>
        <begin position="223"/>
        <end position="244"/>
    </location>
</feature>
<feature type="domain" description="LysM" evidence="8">
    <location>
        <begin position="20"/>
        <end position="65"/>
    </location>
</feature>
<gene>
    <name evidence="9" type="ORF">HZF05_08715</name>
</gene>
<evidence type="ECO:0000256" key="7">
    <source>
        <dbReference type="SAM" id="MobiDB-lite"/>
    </source>
</evidence>
<dbReference type="Pfam" id="PF00877">
    <property type="entry name" value="NLPC_P60"/>
    <property type="match status" value="1"/>
</dbReference>
<dbReference type="PROSITE" id="PS51782">
    <property type="entry name" value="LYSM"/>
    <property type="match status" value="1"/>
</dbReference>
<feature type="compositionally biased region" description="Low complexity" evidence="7">
    <location>
        <begin position="223"/>
        <end position="238"/>
    </location>
</feature>
<organism evidence="9 10">
    <name type="scientific">Sphingomonas chungangi</name>
    <dbReference type="NCBI Taxonomy" id="2683589"/>
    <lineage>
        <taxon>Bacteria</taxon>
        <taxon>Pseudomonadati</taxon>
        <taxon>Pseudomonadota</taxon>
        <taxon>Alphaproteobacteria</taxon>
        <taxon>Sphingomonadales</taxon>
        <taxon>Sphingomonadaceae</taxon>
        <taxon>Sphingomonas</taxon>
    </lineage>
</organism>
<keyword evidence="4" id="KW-0677">Repeat</keyword>
<keyword evidence="3" id="KW-0732">Signal</keyword>
<dbReference type="Gene3D" id="3.10.350.10">
    <property type="entry name" value="LysM domain"/>
    <property type="match status" value="1"/>
</dbReference>
<dbReference type="SUPFAM" id="SSF54106">
    <property type="entry name" value="LysM domain"/>
    <property type="match status" value="1"/>
</dbReference>
<dbReference type="InterPro" id="IPR018392">
    <property type="entry name" value="LysM"/>
</dbReference>
<evidence type="ECO:0000256" key="5">
    <source>
        <dbReference type="ARBA" id="ARBA00022801"/>
    </source>
</evidence>
<sequence length="377" mass="38690">MSVSSVQGSVAVNSSGSDTSSYTVRSGDCLWNIARAHGVSLSALEQANPQIANPDLIHPGQRITIPGGSGSTGSVGGTPGAGDGSVADIARSYLGQNASSLKTNGNDNLPMDPNCPSTECCANFVSAVLVQSGELPSNLHTDSVEQLKETLQSRGWTAVPASEAKAGDVVIMQGGGISHTEIVAGPGQMIGSNNINADGTQKVSTNSLSYAQSHGGLILRAPASAAPKPAGGTAAPSGDGSESQRIDQAMQYFEGQGWSKAQAAGIVANLDAESGLRSIPQNGGGPGYGIAQWEGPRQAEFQRWSGHDIHGSSFAEQLRFVQHELTTTEAGAGNALKQTNDAREAGQIVTRLYERPADTAGQSVARGNRAADIYANH</sequence>
<dbReference type="Pfam" id="PF01476">
    <property type="entry name" value="LysM"/>
    <property type="match status" value="1"/>
</dbReference>
<dbReference type="CDD" id="cd00118">
    <property type="entry name" value="LysM"/>
    <property type="match status" value="1"/>
</dbReference>
<feature type="region of interest" description="Disordered" evidence="7">
    <location>
        <begin position="1"/>
        <end position="22"/>
    </location>
</feature>
<dbReference type="Pfam" id="PF18013">
    <property type="entry name" value="Phage_lysozyme2"/>
    <property type="match status" value="1"/>
</dbReference>
<keyword evidence="10" id="KW-1185">Reference proteome</keyword>
<dbReference type="InterPro" id="IPR041219">
    <property type="entry name" value="Phage_lysozyme2"/>
</dbReference>
<dbReference type="GO" id="GO:0006508">
    <property type="term" value="P:proteolysis"/>
    <property type="evidence" value="ECO:0007669"/>
    <property type="project" value="UniProtKB-KW"/>
</dbReference>
<dbReference type="Proteomes" id="UP000570166">
    <property type="component" value="Unassembled WGS sequence"/>
</dbReference>
<comment type="similarity">
    <text evidence="1">Belongs to the peptidase C40 family.</text>
</comment>
<evidence type="ECO:0000256" key="4">
    <source>
        <dbReference type="ARBA" id="ARBA00022737"/>
    </source>
</evidence>
<dbReference type="Gene3D" id="3.90.1720.10">
    <property type="entry name" value="endopeptidase domain like (from Nostoc punctiforme)"/>
    <property type="match status" value="1"/>
</dbReference>
<keyword evidence="2" id="KW-0645">Protease</keyword>
<dbReference type="InterPro" id="IPR038765">
    <property type="entry name" value="Papain-like_cys_pep_sf"/>
</dbReference>
<dbReference type="SUPFAM" id="SSF54001">
    <property type="entry name" value="Cysteine proteinases"/>
    <property type="match status" value="1"/>
</dbReference>
<dbReference type="AlphaFoldDB" id="A0A838L475"/>
<evidence type="ECO:0000259" key="8">
    <source>
        <dbReference type="PROSITE" id="PS51782"/>
    </source>
</evidence>
<evidence type="ECO:0000256" key="3">
    <source>
        <dbReference type="ARBA" id="ARBA00022729"/>
    </source>
</evidence>
<proteinExistence type="inferred from homology"/>
<dbReference type="Gene3D" id="1.10.530.10">
    <property type="match status" value="1"/>
</dbReference>
<evidence type="ECO:0000313" key="9">
    <source>
        <dbReference type="EMBL" id="MBA2934181.1"/>
    </source>
</evidence>
<dbReference type="PANTHER" id="PTHR34700">
    <property type="entry name" value="POTASSIUM BINDING PROTEIN KBP"/>
    <property type="match status" value="1"/>
</dbReference>
<evidence type="ECO:0000256" key="2">
    <source>
        <dbReference type="ARBA" id="ARBA00022670"/>
    </source>
</evidence>
<dbReference type="PANTHER" id="PTHR34700:SF4">
    <property type="entry name" value="PHAGE-LIKE ELEMENT PBSX PROTEIN XKDP"/>
    <property type="match status" value="1"/>
</dbReference>
<dbReference type="GO" id="GO:0008234">
    <property type="term" value="F:cysteine-type peptidase activity"/>
    <property type="evidence" value="ECO:0007669"/>
    <property type="project" value="UniProtKB-KW"/>
</dbReference>
<evidence type="ECO:0000313" key="10">
    <source>
        <dbReference type="Proteomes" id="UP000570166"/>
    </source>
</evidence>
<dbReference type="InterPro" id="IPR000064">
    <property type="entry name" value="NLP_P60_dom"/>
</dbReference>
<keyword evidence="6" id="KW-0788">Thiol protease</keyword>
<dbReference type="InterPro" id="IPR036779">
    <property type="entry name" value="LysM_dom_sf"/>
</dbReference>
<reference evidence="9 10" key="1">
    <citation type="submission" date="2020-07" db="EMBL/GenBank/DDBJ databases">
        <authorList>
            <person name="Sun Q."/>
        </authorList>
    </citation>
    <scope>NUCLEOTIDE SEQUENCE [LARGE SCALE GENOMIC DNA]</scope>
    <source>
        <strain evidence="9 10">CGMCC 1.13654</strain>
    </source>
</reference>
<dbReference type="EMBL" id="JACEIB010000006">
    <property type="protein sequence ID" value="MBA2934181.1"/>
    <property type="molecule type" value="Genomic_DNA"/>
</dbReference>
<comment type="caution">
    <text evidence="9">The sequence shown here is derived from an EMBL/GenBank/DDBJ whole genome shotgun (WGS) entry which is preliminary data.</text>
</comment>
<name>A0A838L475_9SPHN</name>
<dbReference type="RefSeq" id="WP_160365693.1">
    <property type="nucleotide sequence ID" value="NZ_JACEIB010000006.1"/>
</dbReference>
<accession>A0A838L475</accession>
<evidence type="ECO:0000256" key="6">
    <source>
        <dbReference type="ARBA" id="ARBA00022807"/>
    </source>
</evidence>
<dbReference type="SMART" id="SM00257">
    <property type="entry name" value="LysM"/>
    <property type="match status" value="1"/>
</dbReference>